<evidence type="ECO:0000259" key="5">
    <source>
        <dbReference type="SMART" id="SM00872"/>
    </source>
</evidence>
<evidence type="ECO:0000256" key="1">
    <source>
        <dbReference type="ARBA" id="ARBA00009792"/>
    </source>
</evidence>
<dbReference type="Proteomes" id="UP000617628">
    <property type="component" value="Unassembled WGS sequence"/>
</dbReference>
<evidence type="ECO:0000256" key="3">
    <source>
        <dbReference type="ARBA" id="ARBA00022801"/>
    </source>
</evidence>
<proteinExistence type="inferred from homology"/>
<dbReference type="Gene3D" id="2.70.98.30">
    <property type="entry name" value="Golgi alpha-mannosidase II, domain 4"/>
    <property type="match status" value="1"/>
</dbReference>
<keyword evidence="3" id="KW-0378">Hydrolase</keyword>
<organism evidence="6 7">
    <name type="scientific">Pelagicoccus mobilis</name>
    <dbReference type="NCBI Taxonomy" id="415221"/>
    <lineage>
        <taxon>Bacteria</taxon>
        <taxon>Pseudomonadati</taxon>
        <taxon>Verrucomicrobiota</taxon>
        <taxon>Opitutia</taxon>
        <taxon>Puniceicoccales</taxon>
        <taxon>Pelagicoccaceae</taxon>
        <taxon>Pelagicoccus</taxon>
    </lineage>
</organism>
<dbReference type="InterPro" id="IPR011682">
    <property type="entry name" value="Glyco_hydro_38_C"/>
</dbReference>
<dbReference type="Pfam" id="PF07748">
    <property type="entry name" value="Glyco_hydro_38C"/>
    <property type="match status" value="1"/>
</dbReference>
<dbReference type="RefSeq" id="WP_200353723.1">
    <property type="nucleotide sequence ID" value="NZ_JAENIL010000002.1"/>
</dbReference>
<dbReference type="GO" id="GO:0046872">
    <property type="term" value="F:metal ion binding"/>
    <property type="evidence" value="ECO:0007669"/>
    <property type="project" value="UniProtKB-KW"/>
</dbReference>
<dbReference type="InterPro" id="IPR011330">
    <property type="entry name" value="Glyco_hydro/deAcase_b/a-brl"/>
</dbReference>
<name>A0A934RVD1_9BACT</name>
<dbReference type="InterPro" id="IPR027291">
    <property type="entry name" value="Glyco_hydro_38_N_sf"/>
</dbReference>
<dbReference type="GO" id="GO:0006013">
    <property type="term" value="P:mannose metabolic process"/>
    <property type="evidence" value="ECO:0007669"/>
    <property type="project" value="InterPro"/>
</dbReference>
<feature type="domain" description="Glycoside hydrolase family 38 central" evidence="5">
    <location>
        <begin position="303"/>
        <end position="375"/>
    </location>
</feature>
<comment type="similarity">
    <text evidence="1">Belongs to the glycosyl hydrolase 38 family.</text>
</comment>
<dbReference type="SMART" id="SM00872">
    <property type="entry name" value="Alpha-mann_mid"/>
    <property type="match status" value="1"/>
</dbReference>
<dbReference type="InterPro" id="IPR000602">
    <property type="entry name" value="Glyco_hydro_38_N"/>
</dbReference>
<dbReference type="Gene3D" id="1.20.1270.50">
    <property type="entry name" value="Glycoside hydrolase family 38, central domain"/>
    <property type="match status" value="1"/>
</dbReference>
<keyword evidence="7" id="KW-1185">Reference proteome</keyword>
<evidence type="ECO:0000256" key="4">
    <source>
        <dbReference type="ARBA" id="ARBA00023295"/>
    </source>
</evidence>
<dbReference type="GO" id="GO:0030246">
    <property type="term" value="F:carbohydrate binding"/>
    <property type="evidence" value="ECO:0007669"/>
    <property type="project" value="InterPro"/>
</dbReference>
<reference evidence="6" key="1">
    <citation type="submission" date="2021-01" db="EMBL/GenBank/DDBJ databases">
        <title>Modified the classification status of verrucomicrobia.</title>
        <authorList>
            <person name="Feng X."/>
        </authorList>
    </citation>
    <scope>NUCLEOTIDE SEQUENCE</scope>
    <source>
        <strain evidence="6">KCTC 13126</strain>
    </source>
</reference>
<dbReference type="InterPro" id="IPR028995">
    <property type="entry name" value="Glyco_hydro_57/38_cen_sf"/>
</dbReference>
<dbReference type="Pfam" id="PF01074">
    <property type="entry name" value="Glyco_hydro_38N"/>
    <property type="match status" value="1"/>
</dbReference>
<dbReference type="GO" id="GO:0004559">
    <property type="term" value="F:alpha-mannosidase activity"/>
    <property type="evidence" value="ECO:0007669"/>
    <property type="project" value="InterPro"/>
</dbReference>
<dbReference type="GO" id="GO:0009313">
    <property type="term" value="P:oligosaccharide catabolic process"/>
    <property type="evidence" value="ECO:0007669"/>
    <property type="project" value="TreeGrafter"/>
</dbReference>
<gene>
    <name evidence="6" type="ORF">JIN87_01435</name>
</gene>
<dbReference type="InterPro" id="IPR037094">
    <property type="entry name" value="Glyco_hydro_38_cen_sf"/>
</dbReference>
<dbReference type="AlphaFoldDB" id="A0A934RVD1"/>
<dbReference type="Gene3D" id="3.20.110.10">
    <property type="entry name" value="Glycoside hydrolase 38, N terminal domain"/>
    <property type="match status" value="1"/>
</dbReference>
<comment type="caution">
    <text evidence="6">The sequence shown here is derived from an EMBL/GenBank/DDBJ whole genome shotgun (WGS) entry which is preliminary data.</text>
</comment>
<evidence type="ECO:0000313" key="7">
    <source>
        <dbReference type="Proteomes" id="UP000617628"/>
    </source>
</evidence>
<evidence type="ECO:0000313" key="6">
    <source>
        <dbReference type="EMBL" id="MBK1875506.1"/>
    </source>
</evidence>
<keyword evidence="4" id="KW-0326">Glycosidase</keyword>
<protein>
    <recommendedName>
        <fullName evidence="5">Glycoside hydrolase family 38 central domain-containing protein</fullName>
    </recommendedName>
</protein>
<dbReference type="SUPFAM" id="SSF88688">
    <property type="entry name" value="Families 57/38 glycoside transferase middle domain"/>
    <property type="match status" value="1"/>
</dbReference>
<evidence type="ECO:0000256" key="2">
    <source>
        <dbReference type="ARBA" id="ARBA00022723"/>
    </source>
</evidence>
<dbReference type="SUPFAM" id="SSF74650">
    <property type="entry name" value="Galactose mutarotase-like"/>
    <property type="match status" value="1"/>
</dbReference>
<dbReference type="PANTHER" id="PTHR46017:SF2">
    <property type="entry name" value="MANNOSYLGLYCERATE HYDROLASE"/>
    <property type="match status" value="1"/>
</dbReference>
<keyword evidence="2" id="KW-0479">Metal-binding</keyword>
<dbReference type="EMBL" id="JAENIL010000002">
    <property type="protein sequence ID" value="MBK1875506.1"/>
    <property type="molecule type" value="Genomic_DNA"/>
</dbReference>
<dbReference type="PANTHER" id="PTHR46017">
    <property type="entry name" value="ALPHA-MANNOSIDASE 2C1"/>
    <property type="match status" value="1"/>
</dbReference>
<dbReference type="InterPro" id="IPR015341">
    <property type="entry name" value="Glyco_hydro_38_cen"/>
</dbReference>
<dbReference type="InterPro" id="IPR011013">
    <property type="entry name" value="Gal_mutarotase_sf_dom"/>
</dbReference>
<accession>A0A934RVD1</accession>
<dbReference type="SUPFAM" id="SSF88713">
    <property type="entry name" value="Glycoside hydrolase/deacetylase"/>
    <property type="match status" value="1"/>
</dbReference>
<sequence>MSSERKAIYILSTHWDREFYQTQEGFRYRLVSIIDDILDAFADGNLEGPFYSDGQSELWDQYLEIRPERAEQVRQLMADGSIESGPWYTMPDLFCVSGEALVRNLEYGITHTRKLGGSPSRVANVCDCFGHPGQMPQIYRGFDLLSATIWRGSNEPDHRNILWEAPDGTQIPVYRFGRNSYWGYGVHVRNVNKLDVPYTQERFADDLQNWINFEAERTATTQTLLFDGVDHGGFDLGNYEQLKAYLGNEYADHQIEHGSFDAYAEQLNTEADKIQKKLQGELRSPGYKEHGIDDQKVINSVISSRIHLKQLNAANDAALRHWAEPFTALETLSRQKPSPEGFLRVAWKNALIPHFHDSISGSVPRSSLGDNEYRLRQSTETAEELTNGSLHKIAANVSCDITPDASTARLLIFNSLPSRQNKVHALDIELPSTWSDSASPAPFRILSETGQELPYSIIEYAGRTPTFRTFKHKEPERGETDTTRIAIELDLPAIGYATYRIEKGAPTNQSTGGIASGNTLENDRLKVTLEADGTLTVIDKINGQTYRNLLVFHDEADKGHVYHCDIPQNSGPINSRNTLVSATVHHSTPHSGALELVYKLDLPNFWDRESEERSPETTPFEIHCIVSLKQGQDALDLQVDFNNTVQDHRLRLLCPTGTQTDTYLTDGAFDAVERTTAPIPRLDDLCEPWQGDAPLWNWIAAQDKQRGIALCSSGLHEGKLFDDEQRTLALTLLRSARNFFWEYHLENDYDQGEYSQNIRIQFLDGCTSPAELSQIGQEVAAPPRSITCTELDHTRWHTSATLPSNSSLLEIDGPVVLTSCRRLDNDLEIRLFNPSPMPEDYRLTFSTKLNLKAYQFTNLAGTPEGDSNKLGDNSLSANLAPKKITTIRLAT</sequence>